<keyword evidence="3" id="KW-1185">Reference proteome</keyword>
<dbReference type="RefSeq" id="WP_213004597.1">
    <property type="nucleotide sequence ID" value="NZ_BOQN01000005.1"/>
</dbReference>
<feature type="transmembrane region" description="Helical" evidence="1">
    <location>
        <begin position="20"/>
        <end position="42"/>
    </location>
</feature>
<dbReference type="EMBL" id="BOQN01000005">
    <property type="protein sequence ID" value="GIM88613.1"/>
    <property type="molecule type" value="Genomic_DNA"/>
</dbReference>
<gene>
    <name evidence="2" type="ORF">Ato02nite_004060</name>
</gene>
<evidence type="ECO:0000313" key="3">
    <source>
        <dbReference type="Proteomes" id="UP000677082"/>
    </source>
</evidence>
<protein>
    <submittedName>
        <fullName evidence="2">Uncharacterized protein</fullName>
    </submittedName>
</protein>
<organism evidence="2 3">
    <name type="scientific">Paractinoplanes toevensis</name>
    <dbReference type="NCBI Taxonomy" id="571911"/>
    <lineage>
        <taxon>Bacteria</taxon>
        <taxon>Bacillati</taxon>
        <taxon>Actinomycetota</taxon>
        <taxon>Actinomycetes</taxon>
        <taxon>Micromonosporales</taxon>
        <taxon>Micromonosporaceae</taxon>
        <taxon>Paractinoplanes</taxon>
    </lineage>
</organism>
<sequence>MAGLVEADARGFGWPTSLGAYSGQTVVVLLTAGVALLAVALLGTVASGLRPRRLWPAVPAGLAVVAVVAVDLHSSDVGYLRERVSPAVGGASPASERLRYWHWPLRR</sequence>
<keyword evidence="1" id="KW-0812">Transmembrane</keyword>
<dbReference type="Proteomes" id="UP000677082">
    <property type="component" value="Unassembled WGS sequence"/>
</dbReference>
<keyword evidence="1" id="KW-0472">Membrane</keyword>
<evidence type="ECO:0000313" key="2">
    <source>
        <dbReference type="EMBL" id="GIM88613.1"/>
    </source>
</evidence>
<reference evidence="2 3" key="1">
    <citation type="submission" date="2021-03" db="EMBL/GenBank/DDBJ databases">
        <title>Whole genome shotgun sequence of Actinoplanes toevensis NBRC 105298.</title>
        <authorList>
            <person name="Komaki H."/>
            <person name="Tamura T."/>
        </authorList>
    </citation>
    <scope>NUCLEOTIDE SEQUENCE [LARGE SCALE GENOMIC DNA]</scope>
    <source>
        <strain evidence="2 3">NBRC 105298</strain>
    </source>
</reference>
<comment type="caution">
    <text evidence="2">The sequence shown here is derived from an EMBL/GenBank/DDBJ whole genome shotgun (WGS) entry which is preliminary data.</text>
</comment>
<keyword evidence="1" id="KW-1133">Transmembrane helix</keyword>
<evidence type="ECO:0000256" key="1">
    <source>
        <dbReference type="SAM" id="Phobius"/>
    </source>
</evidence>
<feature type="transmembrane region" description="Helical" evidence="1">
    <location>
        <begin position="54"/>
        <end position="72"/>
    </location>
</feature>
<dbReference type="AlphaFoldDB" id="A0A919T3K9"/>
<name>A0A919T3K9_9ACTN</name>
<proteinExistence type="predicted"/>
<accession>A0A919T3K9</accession>